<evidence type="ECO:0008006" key="4">
    <source>
        <dbReference type="Google" id="ProtNLM"/>
    </source>
</evidence>
<feature type="region of interest" description="Disordered" evidence="1">
    <location>
        <begin position="438"/>
        <end position="457"/>
    </location>
</feature>
<sequence length="457" mass="51690">MNKLSATGDGVSSKNHAKTFFTAPENNNLLAVKRRMQARSESNSATGSTADVSVISSQKNKTNKSNDFTYRPRANFYHSSVSNFGKDGLHFTIGSSRKESKYQPSTPGPGSYDPPINGKLQESLKYKTRFPLAQDESSNGPINVLLSGELPPSLNVEFINKRSFPEIRAMSIGCSRGENNSWVRNDNYPGPSFLPKSTLSSQAHKITSRTKIITSKMNNPGPGKYNPDPGLNVNFPKQPAYSCQGPKRRDDWIIKSIDYNVTDERTNRRLRSKSAQRQARQALSRTAPTSDKNNLFNLFNPENYNSFETDFEFYSRTGGVDNINIPNCTGPGPSDYSPQHMVVTRKNPQWTIGKKSRKSKKRKNPNPPKSRFIGIDMFVIPLGLDSDIEADRRYIDEHPAIREMVHEVMEAILYNKPQEPLLMVKEYFMQLKQILNDKNKRKSMDRPHPKLGTARRY</sequence>
<feature type="region of interest" description="Disordered" evidence="1">
    <location>
        <begin position="265"/>
        <end position="295"/>
    </location>
</feature>
<feature type="compositionally biased region" description="Basic and acidic residues" evidence="1">
    <location>
        <begin position="438"/>
        <end position="448"/>
    </location>
</feature>
<dbReference type="InterPro" id="IPR010736">
    <property type="entry name" value="SHIPPO-rpt"/>
</dbReference>
<dbReference type="EMBL" id="JAPFFF010000024">
    <property type="protein sequence ID" value="KAK8850160.1"/>
    <property type="molecule type" value="Genomic_DNA"/>
</dbReference>
<evidence type="ECO:0000256" key="1">
    <source>
        <dbReference type="SAM" id="MobiDB-lite"/>
    </source>
</evidence>
<proteinExistence type="predicted"/>
<evidence type="ECO:0000313" key="2">
    <source>
        <dbReference type="EMBL" id="KAK8850160.1"/>
    </source>
</evidence>
<gene>
    <name evidence="2" type="ORF">M9Y10_018280</name>
</gene>
<organism evidence="2 3">
    <name type="scientific">Tritrichomonas musculus</name>
    <dbReference type="NCBI Taxonomy" id="1915356"/>
    <lineage>
        <taxon>Eukaryota</taxon>
        <taxon>Metamonada</taxon>
        <taxon>Parabasalia</taxon>
        <taxon>Tritrichomonadida</taxon>
        <taxon>Tritrichomonadidae</taxon>
        <taxon>Tritrichomonas</taxon>
    </lineage>
</organism>
<feature type="region of interest" description="Disordered" evidence="1">
    <location>
        <begin position="35"/>
        <end position="54"/>
    </location>
</feature>
<feature type="compositionally biased region" description="Basic residues" evidence="1">
    <location>
        <begin position="354"/>
        <end position="364"/>
    </location>
</feature>
<name>A0ABR2HN69_9EUKA</name>
<feature type="compositionally biased region" description="Polar residues" evidence="1">
    <location>
        <begin position="275"/>
        <end position="295"/>
    </location>
</feature>
<reference evidence="2 3" key="1">
    <citation type="submission" date="2024-04" db="EMBL/GenBank/DDBJ databases">
        <title>Tritrichomonas musculus Genome.</title>
        <authorList>
            <person name="Alves-Ferreira E."/>
            <person name="Grigg M."/>
            <person name="Lorenzi H."/>
            <person name="Galac M."/>
        </authorList>
    </citation>
    <scope>NUCLEOTIDE SEQUENCE [LARGE SCALE GENOMIC DNA]</scope>
    <source>
        <strain evidence="2 3">EAF2021</strain>
    </source>
</reference>
<feature type="compositionally biased region" description="Polar residues" evidence="1">
    <location>
        <begin position="39"/>
        <end position="54"/>
    </location>
</feature>
<keyword evidence="3" id="KW-1185">Reference proteome</keyword>
<accession>A0ABR2HN69</accession>
<evidence type="ECO:0000313" key="3">
    <source>
        <dbReference type="Proteomes" id="UP001470230"/>
    </source>
</evidence>
<protein>
    <recommendedName>
        <fullName evidence="4">RIIa domain-containing protein</fullName>
    </recommendedName>
</protein>
<dbReference type="Pfam" id="PF07004">
    <property type="entry name" value="SHIPPO-rpt"/>
    <property type="match status" value="3"/>
</dbReference>
<dbReference type="SUPFAM" id="SSF47391">
    <property type="entry name" value="Dimerization-anchoring domain of cAMP-dependent PK regulatory subunit"/>
    <property type="match status" value="1"/>
</dbReference>
<feature type="region of interest" description="Disordered" evidence="1">
    <location>
        <begin position="345"/>
        <end position="370"/>
    </location>
</feature>
<feature type="region of interest" description="Disordered" evidence="1">
    <location>
        <begin position="97"/>
        <end position="116"/>
    </location>
</feature>
<dbReference type="Proteomes" id="UP001470230">
    <property type="component" value="Unassembled WGS sequence"/>
</dbReference>
<comment type="caution">
    <text evidence="2">The sequence shown here is derived from an EMBL/GenBank/DDBJ whole genome shotgun (WGS) entry which is preliminary data.</text>
</comment>